<reference evidence="3 4" key="1">
    <citation type="journal article" date="2015" name="Sci. Rep.">
        <title>Genome of the facultative scuticociliatosis pathogen Pseudocohnilembus persalinus provides insight into its virulence through horizontal gene transfer.</title>
        <authorList>
            <person name="Xiong J."/>
            <person name="Wang G."/>
            <person name="Cheng J."/>
            <person name="Tian M."/>
            <person name="Pan X."/>
            <person name="Warren A."/>
            <person name="Jiang C."/>
            <person name="Yuan D."/>
            <person name="Miao W."/>
        </authorList>
    </citation>
    <scope>NUCLEOTIDE SEQUENCE [LARGE SCALE GENOMIC DNA]</scope>
    <source>
        <strain evidence="3">36N120E</strain>
    </source>
</reference>
<feature type="region of interest" description="Disordered" evidence="2">
    <location>
        <begin position="253"/>
        <end position="277"/>
    </location>
</feature>
<organism evidence="3 4">
    <name type="scientific">Pseudocohnilembus persalinus</name>
    <name type="common">Ciliate</name>
    <dbReference type="NCBI Taxonomy" id="266149"/>
    <lineage>
        <taxon>Eukaryota</taxon>
        <taxon>Sar</taxon>
        <taxon>Alveolata</taxon>
        <taxon>Ciliophora</taxon>
        <taxon>Intramacronucleata</taxon>
        <taxon>Oligohymenophorea</taxon>
        <taxon>Scuticociliatia</taxon>
        <taxon>Philasterida</taxon>
        <taxon>Pseudocohnilembidae</taxon>
        <taxon>Pseudocohnilembus</taxon>
    </lineage>
</organism>
<keyword evidence="4" id="KW-1185">Reference proteome</keyword>
<feature type="coiled-coil region" evidence="1">
    <location>
        <begin position="74"/>
        <end position="104"/>
    </location>
</feature>
<dbReference type="SUPFAM" id="SSF52113">
    <property type="entry name" value="BRCT domain"/>
    <property type="match status" value="1"/>
</dbReference>
<keyword evidence="1" id="KW-0175">Coiled coil</keyword>
<feature type="compositionally biased region" description="Low complexity" evidence="2">
    <location>
        <begin position="1"/>
        <end position="11"/>
    </location>
</feature>
<evidence type="ECO:0000313" key="4">
    <source>
        <dbReference type="Proteomes" id="UP000054937"/>
    </source>
</evidence>
<sequence>MDIEQDNIQNNKNKEQEQIINKQNSDNDSQKYKQIYYENNFNDIKNISNNYGITIKTPNFDYDKQYQEDMDQALRESLKQFKKEQEMKEKLRQQILEKEKCEEKNKLFHHQDLDFSNIYTSDISHATTSSNFQQQLEAGLQEMDSKLEATEILDSNIQYSTVNTIEKEIKDDCSHISFNSNLRELIESNKKLQEELDEQNYNGDNLQNNQLNQTYEIGESEIQTENQNQSLDNYQKIPNQNQNQAFQYDQNNQSNQFQSNSSFNQQQSPYLKKIESQSTQSGQKFAIVGINPTEKKMIIDLGNQLGAKYTPDQNDDQLCYLITSNYTKVFYKKLLQQIQENNKNNNQFVIISKQYFEACKLKGEKIKSLCDFIISI</sequence>
<dbReference type="EMBL" id="LDAU01000223">
    <property type="protein sequence ID" value="KRW99044.1"/>
    <property type="molecule type" value="Genomic_DNA"/>
</dbReference>
<name>A0A0V0QAE6_PSEPJ</name>
<dbReference type="InParanoid" id="A0A0V0QAE6"/>
<dbReference type="InterPro" id="IPR036420">
    <property type="entry name" value="BRCT_dom_sf"/>
</dbReference>
<evidence type="ECO:0000256" key="1">
    <source>
        <dbReference type="SAM" id="Coils"/>
    </source>
</evidence>
<feature type="compositionally biased region" description="Low complexity" evidence="2">
    <location>
        <begin position="253"/>
        <end position="268"/>
    </location>
</feature>
<dbReference type="Proteomes" id="UP000054937">
    <property type="component" value="Unassembled WGS sequence"/>
</dbReference>
<feature type="coiled-coil region" evidence="1">
    <location>
        <begin position="175"/>
        <end position="228"/>
    </location>
</feature>
<feature type="region of interest" description="Disordered" evidence="2">
    <location>
        <begin position="1"/>
        <end position="27"/>
    </location>
</feature>
<protein>
    <submittedName>
        <fullName evidence="3">BRCT domain</fullName>
    </submittedName>
</protein>
<evidence type="ECO:0000313" key="3">
    <source>
        <dbReference type="EMBL" id="KRW99044.1"/>
    </source>
</evidence>
<dbReference type="AlphaFoldDB" id="A0A0V0QAE6"/>
<comment type="caution">
    <text evidence="3">The sequence shown here is derived from an EMBL/GenBank/DDBJ whole genome shotgun (WGS) entry which is preliminary data.</text>
</comment>
<gene>
    <name evidence="3" type="ORF">PPERSA_11645</name>
</gene>
<proteinExistence type="predicted"/>
<evidence type="ECO:0000256" key="2">
    <source>
        <dbReference type="SAM" id="MobiDB-lite"/>
    </source>
</evidence>
<accession>A0A0V0QAE6</accession>